<evidence type="ECO:0000256" key="7">
    <source>
        <dbReference type="SAM" id="MobiDB-lite"/>
    </source>
</evidence>
<evidence type="ECO:0000259" key="9">
    <source>
        <dbReference type="PROSITE" id="PS51212"/>
    </source>
</evidence>
<keyword evidence="2 8" id="KW-0812">Transmembrane</keyword>
<keyword evidence="4 8" id="KW-1133">Transmembrane helix</keyword>
<comment type="caution">
    <text evidence="10">The sequence shown here is derived from an EMBL/GenBank/DDBJ whole genome shotgun (WGS) entry which is preliminary data.</text>
</comment>
<dbReference type="PANTHER" id="PTHR24269">
    <property type="entry name" value="KREMEN PROTEIN"/>
    <property type="match status" value="1"/>
</dbReference>
<evidence type="ECO:0000256" key="2">
    <source>
        <dbReference type="ARBA" id="ARBA00022692"/>
    </source>
</evidence>
<keyword evidence="5 8" id="KW-0472">Membrane</keyword>
<keyword evidence="3" id="KW-0732">Signal</keyword>
<evidence type="ECO:0000256" key="8">
    <source>
        <dbReference type="SAM" id="Phobius"/>
    </source>
</evidence>
<dbReference type="CDD" id="cd12087">
    <property type="entry name" value="TM_EGFR-like"/>
    <property type="match status" value="1"/>
</dbReference>
<accession>A0A8H3YYW2</accession>
<name>A0A8H3YYW2_VENIN</name>
<proteinExistence type="predicted"/>
<evidence type="ECO:0000256" key="4">
    <source>
        <dbReference type="ARBA" id="ARBA00022989"/>
    </source>
</evidence>
<comment type="subcellular location">
    <subcellularLocation>
        <location evidence="1">Membrane</location>
        <topology evidence="1">Single-pass membrane protein</topology>
    </subcellularLocation>
</comment>
<evidence type="ECO:0000313" key="10">
    <source>
        <dbReference type="EMBL" id="KAE9974712.1"/>
    </source>
</evidence>
<feature type="transmembrane region" description="Helical" evidence="8">
    <location>
        <begin position="140"/>
        <end position="163"/>
    </location>
</feature>
<feature type="region of interest" description="Disordered" evidence="7">
    <location>
        <begin position="179"/>
        <end position="239"/>
    </location>
</feature>
<evidence type="ECO:0000256" key="3">
    <source>
        <dbReference type="ARBA" id="ARBA00022729"/>
    </source>
</evidence>
<dbReference type="Proteomes" id="UP000490939">
    <property type="component" value="Unassembled WGS sequence"/>
</dbReference>
<protein>
    <recommendedName>
        <fullName evidence="9">WSC domain-containing protein</fullName>
    </recommendedName>
</protein>
<dbReference type="InterPro" id="IPR002889">
    <property type="entry name" value="WSC_carb-bd"/>
</dbReference>
<evidence type="ECO:0000256" key="5">
    <source>
        <dbReference type="ARBA" id="ARBA00023136"/>
    </source>
</evidence>
<dbReference type="OrthoDB" id="5985073at2759"/>
<dbReference type="AlphaFoldDB" id="A0A8H3YYW2"/>
<evidence type="ECO:0000313" key="11">
    <source>
        <dbReference type="Proteomes" id="UP000490939"/>
    </source>
</evidence>
<evidence type="ECO:0000256" key="1">
    <source>
        <dbReference type="ARBA" id="ARBA00004167"/>
    </source>
</evidence>
<dbReference type="GO" id="GO:0005886">
    <property type="term" value="C:plasma membrane"/>
    <property type="evidence" value="ECO:0007669"/>
    <property type="project" value="TreeGrafter"/>
</dbReference>
<evidence type="ECO:0000256" key="6">
    <source>
        <dbReference type="ARBA" id="ARBA00023180"/>
    </source>
</evidence>
<dbReference type="EMBL" id="WNWR01000551">
    <property type="protein sequence ID" value="KAE9974712.1"/>
    <property type="molecule type" value="Genomic_DNA"/>
</dbReference>
<dbReference type="InterPro" id="IPR051836">
    <property type="entry name" value="Kremen_rcpt"/>
</dbReference>
<dbReference type="Pfam" id="PF01822">
    <property type="entry name" value="WSC"/>
    <property type="match status" value="1"/>
</dbReference>
<gene>
    <name evidence="10" type="ORF">EG327_008699</name>
</gene>
<reference evidence="10 11" key="1">
    <citation type="submission" date="2019-07" db="EMBL/GenBank/DDBJ databases">
        <title>Venturia inaequalis Genome Resource.</title>
        <authorList>
            <person name="Lichtner F.J."/>
        </authorList>
    </citation>
    <scope>NUCLEOTIDE SEQUENCE [LARGE SCALE GENOMIC DNA]</scope>
    <source>
        <strain evidence="10 11">DMI_063113</strain>
    </source>
</reference>
<organism evidence="10 11">
    <name type="scientific">Venturia inaequalis</name>
    <name type="common">Apple scab fungus</name>
    <dbReference type="NCBI Taxonomy" id="5025"/>
    <lineage>
        <taxon>Eukaryota</taxon>
        <taxon>Fungi</taxon>
        <taxon>Dikarya</taxon>
        <taxon>Ascomycota</taxon>
        <taxon>Pezizomycotina</taxon>
        <taxon>Dothideomycetes</taxon>
        <taxon>Pleosporomycetidae</taxon>
        <taxon>Venturiales</taxon>
        <taxon>Venturiaceae</taxon>
        <taxon>Venturia</taxon>
    </lineage>
</organism>
<keyword evidence="6" id="KW-0325">Glycoprotein</keyword>
<sequence length="255" mass="26856">MTPAVCETYCSSISVSSYYPLFGLEYGSQCYCGSSLAQQKPERVEEYWCGVPCMGNNTLICGGTWYISLYNITTAPVAKTVATTSVAPTSTPLPSPSSTSSSAAASSTAPQNASAGVSTTSSYSANVGGSPSPLVPQATVIAIGVVAALFAVALFGVIAYLTVFRRRWKKHLETQQEREIASTMTISSSTDIRRGTPPAEMWSGPAEMSADKSKPGSPRVTLPPIPPTSPSITRASINTAATPFVSEHYHKGMEY</sequence>
<dbReference type="PANTHER" id="PTHR24269:SF16">
    <property type="entry name" value="PROTEIN SLG1"/>
    <property type="match status" value="1"/>
</dbReference>
<feature type="region of interest" description="Disordered" evidence="7">
    <location>
        <begin position="86"/>
        <end position="114"/>
    </location>
</feature>
<keyword evidence="11" id="KW-1185">Reference proteome</keyword>
<feature type="domain" description="WSC" evidence="9">
    <location>
        <begin position="1"/>
        <end position="73"/>
    </location>
</feature>
<dbReference type="PROSITE" id="PS51212">
    <property type="entry name" value="WSC"/>
    <property type="match status" value="1"/>
</dbReference>